<dbReference type="Proteomes" id="UP001595755">
    <property type="component" value="Unassembled WGS sequence"/>
</dbReference>
<keyword evidence="2 7" id="KW-0813">Transport</keyword>
<feature type="transmembrane region" description="Helical" evidence="7">
    <location>
        <begin position="221"/>
        <end position="242"/>
    </location>
</feature>
<dbReference type="InterPro" id="IPR050809">
    <property type="entry name" value="UgpAE/MalFG_permease"/>
</dbReference>
<dbReference type="SUPFAM" id="SSF161098">
    <property type="entry name" value="MetI-like"/>
    <property type="match status" value="1"/>
</dbReference>
<dbReference type="PANTHER" id="PTHR43227:SF11">
    <property type="entry name" value="BLL4140 PROTEIN"/>
    <property type="match status" value="1"/>
</dbReference>
<sequence>MKAHRINKTGIPLSARPAMKEWRKNYDLYLLLLPAVAFFIVFSYIPMGGLIIAFKDFNIFEGVWGSDWAGLANFREMLSIPEFVQITRNTLVLNLLGLLICFPAPILLALMLNEVRSKYLKKVSQSLLYLPHFMSWIVLGGIVYAVLSPKYGVVNEILRWFGMDEIYFMADKTWWIITYTLSAVWQSAGWGTIIYLAAITAIDPSLYEAASIDGAGRIRKIVSVTLPSIMPTIIILFILAVGNMVSIGIEQPLALANSVVGDVSDVISTYVYRVGIKQGDFGLTTAVGMVQSVINLALIVTANHWAKKAGGEGLW</sequence>
<dbReference type="RefSeq" id="WP_204600624.1">
    <property type="nucleotide sequence ID" value="NZ_JBHSED010000003.1"/>
</dbReference>
<keyword evidence="3" id="KW-1003">Cell membrane</keyword>
<dbReference type="Pfam" id="PF00528">
    <property type="entry name" value="BPD_transp_1"/>
    <property type="match status" value="1"/>
</dbReference>
<evidence type="ECO:0000256" key="1">
    <source>
        <dbReference type="ARBA" id="ARBA00004651"/>
    </source>
</evidence>
<reference evidence="10" key="1">
    <citation type="journal article" date="2019" name="Int. J. Syst. Evol. Microbiol.">
        <title>The Global Catalogue of Microorganisms (GCM) 10K type strain sequencing project: providing services to taxonomists for standard genome sequencing and annotation.</title>
        <authorList>
            <consortium name="The Broad Institute Genomics Platform"/>
            <consortium name="The Broad Institute Genome Sequencing Center for Infectious Disease"/>
            <person name="Wu L."/>
            <person name="Ma J."/>
        </authorList>
    </citation>
    <scope>NUCLEOTIDE SEQUENCE [LARGE SCALE GENOMIC DNA]</scope>
    <source>
        <strain evidence="10">CGMCC 4.1641</strain>
    </source>
</reference>
<gene>
    <name evidence="9" type="ORF">ACFO1S_03585</name>
</gene>
<evidence type="ECO:0000259" key="8">
    <source>
        <dbReference type="PROSITE" id="PS50928"/>
    </source>
</evidence>
<keyword evidence="10" id="KW-1185">Reference proteome</keyword>
<evidence type="ECO:0000256" key="3">
    <source>
        <dbReference type="ARBA" id="ARBA00022475"/>
    </source>
</evidence>
<evidence type="ECO:0000256" key="5">
    <source>
        <dbReference type="ARBA" id="ARBA00022989"/>
    </source>
</evidence>
<dbReference type="Gene3D" id="1.10.3720.10">
    <property type="entry name" value="MetI-like"/>
    <property type="match status" value="1"/>
</dbReference>
<comment type="caution">
    <text evidence="9">The sequence shown here is derived from an EMBL/GenBank/DDBJ whole genome shotgun (WGS) entry which is preliminary data.</text>
</comment>
<feature type="domain" description="ABC transmembrane type-1" evidence="8">
    <location>
        <begin position="87"/>
        <end position="302"/>
    </location>
</feature>
<keyword evidence="4 7" id="KW-0812">Transmembrane</keyword>
<dbReference type="CDD" id="cd06261">
    <property type="entry name" value="TM_PBP2"/>
    <property type="match status" value="1"/>
</dbReference>
<evidence type="ECO:0000256" key="7">
    <source>
        <dbReference type="RuleBase" id="RU363032"/>
    </source>
</evidence>
<feature type="transmembrane region" description="Helical" evidence="7">
    <location>
        <begin position="174"/>
        <end position="200"/>
    </location>
</feature>
<dbReference type="PANTHER" id="PTHR43227">
    <property type="entry name" value="BLL4140 PROTEIN"/>
    <property type="match status" value="1"/>
</dbReference>
<comment type="subcellular location">
    <subcellularLocation>
        <location evidence="1 7">Cell membrane</location>
        <topology evidence="1 7">Multi-pass membrane protein</topology>
    </subcellularLocation>
</comment>
<evidence type="ECO:0000256" key="6">
    <source>
        <dbReference type="ARBA" id="ARBA00023136"/>
    </source>
</evidence>
<keyword evidence="5 7" id="KW-1133">Transmembrane helix</keyword>
<evidence type="ECO:0000313" key="10">
    <source>
        <dbReference type="Proteomes" id="UP001595755"/>
    </source>
</evidence>
<feature type="transmembrane region" description="Helical" evidence="7">
    <location>
        <begin position="133"/>
        <end position="154"/>
    </location>
</feature>
<proteinExistence type="inferred from homology"/>
<name>A0ABV8S642_9BACL</name>
<feature type="transmembrane region" description="Helical" evidence="7">
    <location>
        <begin position="91"/>
        <end position="112"/>
    </location>
</feature>
<organism evidence="9 10">
    <name type="scientific">Cohnella boryungensis</name>
    <dbReference type="NCBI Taxonomy" id="768479"/>
    <lineage>
        <taxon>Bacteria</taxon>
        <taxon>Bacillati</taxon>
        <taxon>Bacillota</taxon>
        <taxon>Bacilli</taxon>
        <taxon>Bacillales</taxon>
        <taxon>Paenibacillaceae</taxon>
        <taxon>Cohnella</taxon>
    </lineage>
</organism>
<dbReference type="EMBL" id="JBHSED010000003">
    <property type="protein sequence ID" value="MFC4302520.1"/>
    <property type="molecule type" value="Genomic_DNA"/>
</dbReference>
<dbReference type="InterPro" id="IPR000515">
    <property type="entry name" value="MetI-like"/>
</dbReference>
<accession>A0ABV8S642</accession>
<dbReference type="InterPro" id="IPR035906">
    <property type="entry name" value="MetI-like_sf"/>
</dbReference>
<evidence type="ECO:0000256" key="2">
    <source>
        <dbReference type="ARBA" id="ARBA00022448"/>
    </source>
</evidence>
<dbReference type="PROSITE" id="PS50928">
    <property type="entry name" value="ABC_TM1"/>
    <property type="match status" value="1"/>
</dbReference>
<feature type="transmembrane region" description="Helical" evidence="7">
    <location>
        <begin position="28"/>
        <end position="54"/>
    </location>
</feature>
<evidence type="ECO:0000256" key="4">
    <source>
        <dbReference type="ARBA" id="ARBA00022692"/>
    </source>
</evidence>
<evidence type="ECO:0000313" key="9">
    <source>
        <dbReference type="EMBL" id="MFC4302520.1"/>
    </source>
</evidence>
<protein>
    <submittedName>
        <fullName evidence="9">ABC transporter permease</fullName>
    </submittedName>
</protein>
<keyword evidence="6 7" id="KW-0472">Membrane</keyword>
<comment type="similarity">
    <text evidence="7">Belongs to the binding-protein-dependent transport system permease family.</text>
</comment>